<dbReference type="EMBL" id="CR382124">
    <property type="protein sequence ID" value="CAH01028.1"/>
    <property type="molecule type" value="Genomic_DNA"/>
</dbReference>
<gene>
    <name evidence="9" type="ORF">KLLA0_D19602g</name>
</gene>
<evidence type="ECO:0000256" key="1">
    <source>
        <dbReference type="ARBA" id="ARBA00022723"/>
    </source>
</evidence>
<evidence type="ECO:0000256" key="5">
    <source>
        <dbReference type="SAM" id="Coils"/>
    </source>
</evidence>
<evidence type="ECO:0000259" key="7">
    <source>
        <dbReference type="PROSITE" id="PS50076"/>
    </source>
</evidence>
<dbReference type="PANTHER" id="PTHR44029">
    <property type="entry name" value="DNAJ HOMOLOG SUBFAMILY C MEMBER 21"/>
    <property type="match status" value="1"/>
</dbReference>
<dbReference type="PaxDb" id="284590-Q6CQ57"/>
<organism evidence="9 10">
    <name type="scientific">Kluyveromyces lactis (strain ATCC 8585 / CBS 2359 / DSM 70799 / NBRC 1267 / NRRL Y-1140 / WM37)</name>
    <name type="common">Yeast</name>
    <name type="synonym">Candida sphaerica</name>
    <dbReference type="NCBI Taxonomy" id="284590"/>
    <lineage>
        <taxon>Eukaryota</taxon>
        <taxon>Fungi</taxon>
        <taxon>Dikarya</taxon>
        <taxon>Ascomycota</taxon>
        <taxon>Saccharomycotina</taxon>
        <taxon>Saccharomycetes</taxon>
        <taxon>Saccharomycetales</taxon>
        <taxon>Saccharomycetaceae</taxon>
        <taxon>Kluyveromyces</taxon>
    </lineage>
</organism>
<dbReference type="InterPro" id="IPR036236">
    <property type="entry name" value="Znf_C2H2_sf"/>
</dbReference>
<dbReference type="PRINTS" id="PR00625">
    <property type="entry name" value="JDOMAIN"/>
</dbReference>
<dbReference type="KEGG" id="kla:KLLA0_D19602g"/>
<dbReference type="InterPro" id="IPR036869">
    <property type="entry name" value="J_dom_sf"/>
</dbReference>
<evidence type="ECO:0000256" key="3">
    <source>
        <dbReference type="ARBA" id="ARBA00022833"/>
    </source>
</evidence>
<feature type="domain" description="J" evidence="7">
    <location>
        <begin position="4"/>
        <end position="70"/>
    </location>
</feature>
<dbReference type="PROSITE" id="PS50076">
    <property type="entry name" value="DNAJ_2"/>
    <property type="match status" value="1"/>
</dbReference>
<accession>Q6CQ57</accession>
<evidence type="ECO:0000313" key="9">
    <source>
        <dbReference type="EMBL" id="CAH01028.1"/>
    </source>
</evidence>
<feature type="compositionally biased region" description="Basic residues" evidence="6">
    <location>
        <begin position="535"/>
        <end position="547"/>
    </location>
</feature>
<dbReference type="InterPro" id="IPR018253">
    <property type="entry name" value="DnaJ_domain_CS"/>
</dbReference>
<dbReference type="AlphaFoldDB" id="Q6CQ57"/>
<dbReference type="Gene3D" id="3.30.160.60">
    <property type="entry name" value="Classic Zinc Finger"/>
    <property type="match status" value="1"/>
</dbReference>
<dbReference type="InterPro" id="IPR022755">
    <property type="entry name" value="Znf_C2H2_jaz"/>
</dbReference>
<dbReference type="FunFam" id="1.10.287.110:FF:000046">
    <property type="entry name" value="dnaJ homolog subfamily C member 21"/>
    <property type="match status" value="1"/>
</dbReference>
<feature type="compositionally biased region" description="Polar residues" evidence="6">
    <location>
        <begin position="548"/>
        <end position="565"/>
    </location>
</feature>
<dbReference type="STRING" id="284590.Q6CQ57"/>
<proteinExistence type="predicted"/>
<evidence type="ECO:0000313" key="10">
    <source>
        <dbReference type="Proteomes" id="UP000000598"/>
    </source>
</evidence>
<dbReference type="Gene3D" id="1.10.287.110">
    <property type="entry name" value="DnaJ domain"/>
    <property type="match status" value="1"/>
</dbReference>
<dbReference type="PROSITE" id="PS00028">
    <property type="entry name" value="ZINC_FINGER_C2H2_1"/>
    <property type="match status" value="2"/>
</dbReference>
<evidence type="ECO:0000259" key="8">
    <source>
        <dbReference type="PROSITE" id="PS50157"/>
    </source>
</evidence>
<name>Q6CQ57_KLULA</name>
<feature type="compositionally biased region" description="Basic and acidic residues" evidence="6">
    <location>
        <begin position="522"/>
        <end position="534"/>
    </location>
</feature>
<protein>
    <submittedName>
        <fullName evidence="9">KLLA0D19602p</fullName>
    </submittedName>
</protein>
<dbReference type="InterPro" id="IPR013087">
    <property type="entry name" value="Znf_C2H2_type"/>
</dbReference>
<sequence length="620" mass="71439">MKTCYYDLLDVKSDATDTDLKRAYRKKALLYHPDKNRNNIEEATEVFAQIRAAYEVLSDAQERAWYDAHKDQILNDSIDDAYDSDGSNVVDSSVTGVTTEELLKFFDGGMYSRIDDSPAGLYQIGGKIFAKLAGDEVRNGRKLGMAAFKDVVDDTVDADIVSIGYVNSMEKYKESNLLLPTFGYSGTSYQEVKVFYKKWGNFSTVKSFSWKDEYMYSRNYDRRTKREINKRNEKLRTQARSEYNKTVKRFVTFIKKFDKRMKEGARKQEEEKKLRLQNALKSQISKDKDVEMSKKQADFALQDWQTIDHNRLQEIDEYYLSKDQKKAPTDGEHHINNDLEDVLIYECFICNKNFKSEKQLENHTNTKLHRKLLRQLQWEMKQESIALGLDNISDVDEFKSASETYSDNETSGSIHLSSPDEFEEIEESDTFSFSDIDAELKKIDEDLDALNSTESNINNFMLETSEDDKQISDVEYIIDDEVDENISQKVETNNATQVSKNENQNKDTEPKDDLAMLLESLKKDNADTSWEPKKKNNGKKNKSRKKQTNSTTQIDSNTTSGNNAENKISADIDSFICSTCGVKFDTRNKMFKHLDSTNHAAPLSTNKKGSKKRNIRNNSK</sequence>
<dbReference type="Pfam" id="PF00226">
    <property type="entry name" value="DnaJ"/>
    <property type="match status" value="1"/>
</dbReference>
<dbReference type="eggNOG" id="KOG0717">
    <property type="taxonomic scope" value="Eukaryota"/>
</dbReference>
<dbReference type="Pfam" id="PF21884">
    <property type="entry name" value="ZUO1-like_ZHD"/>
    <property type="match status" value="1"/>
</dbReference>
<dbReference type="Pfam" id="PF12171">
    <property type="entry name" value="zf-C2H2_jaz"/>
    <property type="match status" value="1"/>
</dbReference>
<dbReference type="OMA" id="RANHEES"/>
<dbReference type="FunCoup" id="Q6CQ57">
    <property type="interactions" value="944"/>
</dbReference>
<dbReference type="Proteomes" id="UP000000598">
    <property type="component" value="Chromosome D"/>
</dbReference>
<dbReference type="SMART" id="SM00355">
    <property type="entry name" value="ZnF_C2H2"/>
    <property type="match status" value="2"/>
</dbReference>
<feature type="compositionally biased region" description="Basic residues" evidence="6">
    <location>
        <begin position="608"/>
        <end position="620"/>
    </location>
</feature>
<dbReference type="PANTHER" id="PTHR44029:SF1">
    <property type="entry name" value="DNAJ HOMOLOG SUBFAMILY C MEMBER 21"/>
    <property type="match status" value="1"/>
</dbReference>
<keyword evidence="2 4" id="KW-0863">Zinc-finger</keyword>
<feature type="region of interest" description="Disordered" evidence="6">
    <location>
        <begin position="599"/>
        <end position="620"/>
    </location>
</feature>
<dbReference type="HOGENOM" id="CLU_009539_2_1_1"/>
<dbReference type="PROSITE" id="PS50157">
    <property type="entry name" value="ZINC_FINGER_C2H2_2"/>
    <property type="match status" value="2"/>
</dbReference>
<feature type="region of interest" description="Disordered" evidence="6">
    <location>
        <begin position="522"/>
        <end position="565"/>
    </location>
</feature>
<dbReference type="SMART" id="SM00271">
    <property type="entry name" value="DnaJ"/>
    <property type="match status" value="1"/>
</dbReference>
<dbReference type="InterPro" id="IPR054076">
    <property type="entry name" value="ZUO1-like_ZHD"/>
</dbReference>
<dbReference type="InterPro" id="IPR051964">
    <property type="entry name" value="Chaperone_stress_response"/>
</dbReference>
<dbReference type="InterPro" id="IPR001623">
    <property type="entry name" value="DnaJ_domain"/>
</dbReference>
<evidence type="ECO:0000256" key="6">
    <source>
        <dbReference type="SAM" id="MobiDB-lite"/>
    </source>
</evidence>
<feature type="domain" description="C2H2-type" evidence="8">
    <location>
        <begin position="575"/>
        <end position="604"/>
    </location>
</feature>
<keyword evidence="1" id="KW-0479">Metal-binding</keyword>
<dbReference type="InParanoid" id="Q6CQ57"/>
<dbReference type="GO" id="GO:0008270">
    <property type="term" value="F:zinc ion binding"/>
    <property type="evidence" value="ECO:0007669"/>
    <property type="project" value="UniProtKB-KW"/>
</dbReference>
<dbReference type="PROSITE" id="PS00636">
    <property type="entry name" value="DNAJ_1"/>
    <property type="match status" value="1"/>
</dbReference>
<dbReference type="CDD" id="cd06257">
    <property type="entry name" value="DnaJ"/>
    <property type="match status" value="1"/>
</dbReference>
<feature type="coiled-coil region" evidence="5">
    <location>
        <begin position="225"/>
        <end position="286"/>
    </location>
</feature>
<dbReference type="GO" id="GO:0005737">
    <property type="term" value="C:cytoplasm"/>
    <property type="evidence" value="ECO:0007669"/>
    <property type="project" value="TreeGrafter"/>
</dbReference>
<evidence type="ECO:0000256" key="2">
    <source>
        <dbReference type="ARBA" id="ARBA00022771"/>
    </source>
</evidence>
<evidence type="ECO:0000256" key="4">
    <source>
        <dbReference type="PROSITE-ProRule" id="PRU00042"/>
    </source>
</evidence>
<keyword evidence="10" id="KW-1185">Reference proteome</keyword>
<reference evidence="9 10" key="1">
    <citation type="journal article" date="2004" name="Nature">
        <title>Genome evolution in yeasts.</title>
        <authorList>
            <consortium name="Genolevures"/>
            <person name="Dujon B."/>
            <person name="Sherman D."/>
            <person name="Fischer G."/>
            <person name="Durrens P."/>
            <person name="Casaregola S."/>
            <person name="Lafontaine I."/>
            <person name="de Montigny J."/>
            <person name="Marck C."/>
            <person name="Neuveglise C."/>
            <person name="Talla E."/>
            <person name="Goffard N."/>
            <person name="Frangeul L."/>
            <person name="Aigle M."/>
            <person name="Anthouard V."/>
            <person name="Babour A."/>
            <person name="Barbe V."/>
            <person name="Barnay S."/>
            <person name="Blanchin S."/>
            <person name="Beckerich J.M."/>
            <person name="Beyne E."/>
            <person name="Bleykasten C."/>
            <person name="Boisrame A."/>
            <person name="Boyer J."/>
            <person name="Cattolico L."/>
            <person name="Confanioleri F."/>
            <person name="de Daruvar A."/>
            <person name="Despons L."/>
            <person name="Fabre E."/>
            <person name="Fairhead C."/>
            <person name="Ferry-Dumazet H."/>
            <person name="Groppi A."/>
            <person name="Hantraye F."/>
            <person name="Hennequin C."/>
            <person name="Jauniaux N."/>
            <person name="Joyet P."/>
            <person name="Kachouri R."/>
            <person name="Kerrest A."/>
            <person name="Koszul R."/>
            <person name="Lemaire M."/>
            <person name="Lesur I."/>
            <person name="Ma L."/>
            <person name="Muller H."/>
            <person name="Nicaud J.M."/>
            <person name="Nikolski M."/>
            <person name="Oztas S."/>
            <person name="Ozier-Kalogeropoulos O."/>
            <person name="Pellenz S."/>
            <person name="Potier S."/>
            <person name="Richard G.F."/>
            <person name="Straub M.L."/>
            <person name="Suleau A."/>
            <person name="Swennene D."/>
            <person name="Tekaia F."/>
            <person name="Wesolowski-Louvel M."/>
            <person name="Westhof E."/>
            <person name="Wirth B."/>
            <person name="Zeniou-Meyer M."/>
            <person name="Zivanovic I."/>
            <person name="Bolotin-Fukuhara M."/>
            <person name="Thierry A."/>
            <person name="Bouchier C."/>
            <person name="Caudron B."/>
            <person name="Scarpelli C."/>
            <person name="Gaillardin C."/>
            <person name="Weissenbach J."/>
            <person name="Wincker P."/>
            <person name="Souciet J.L."/>
        </authorList>
    </citation>
    <scope>NUCLEOTIDE SEQUENCE [LARGE SCALE GENOMIC DNA]</scope>
    <source>
        <strain evidence="10">ATCC 8585 / CBS 2359 / DSM 70799 / NBRC 1267 / NRRL Y-1140 / WM37</strain>
    </source>
</reference>
<keyword evidence="5" id="KW-0175">Coiled coil</keyword>
<dbReference type="SUPFAM" id="SSF46565">
    <property type="entry name" value="Chaperone J-domain"/>
    <property type="match status" value="1"/>
</dbReference>
<dbReference type="SUPFAM" id="SSF57667">
    <property type="entry name" value="beta-beta-alpha zinc fingers"/>
    <property type="match status" value="1"/>
</dbReference>
<feature type="domain" description="C2H2-type" evidence="8">
    <location>
        <begin position="345"/>
        <end position="369"/>
    </location>
</feature>
<keyword evidence="3" id="KW-0862">Zinc</keyword>